<evidence type="ECO:0000313" key="2">
    <source>
        <dbReference type="Proteomes" id="UP000294958"/>
    </source>
</evidence>
<dbReference type="EMBL" id="SNZF01000064">
    <property type="protein sequence ID" value="TDR27817.1"/>
    <property type="molecule type" value="Genomic_DNA"/>
</dbReference>
<accession>A0A4R6Y064</accession>
<comment type="caution">
    <text evidence="1">The sequence shown here is derived from an EMBL/GenBank/DDBJ whole genome shotgun (WGS) entry which is preliminary data.</text>
</comment>
<dbReference type="AlphaFoldDB" id="A0A4R6Y064"/>
<protein>
    <submittedName>
        <fullName evidence="1">Uncharacterized protein</fullName>
    </submittedName>
</protein>
<evidence type="ECO:0000313" key="1">
    <source>
        <dbReference type="EMBL" id="TDR27817.1"/>
    </source>
</evidence>
<name>A0A4R6Y064_9HYPH</name>
<keyword evidence="2" id="KW-1185">Reference proteome</keyword>
<gene>
    <name evidence="1" type="ORF">DES43_1647</name>
</gene>
<organism evidence="1 2">
    <name type="scientific">Aquamicrobium defluvii</name>
    <dbReference type="NCBI Taxonomy" id="69279"/>
    <lineage>
        <taxon>Bacteria</taxon>
        <taxon>Pseudomonadati</taxon>
        <taxon>Pseudomonadota</taxon>
        <taxon>Alphaproteobacteria</taxon>
        <taxon>Hyphomicrobiales</taxon>
        <taxon>Phyllobacteriaceae</taxon>
        <taxon>Aquamicrobium</taxon>
    </lineage>
</organism>
<sequence>MAYYKPCKNCAVDKATCLRRREIANGISGLHVTVVNFRCGHRKPLFHPGQRVRFIWTSWERSDYDDDHGIDLIYHGTVIEENRLRFIVRVDDGPSACGEKIAARDVFKNDSLVIKVKPSDMKALDEPDRALCPSCSAYEGEEARCLGWEDSFHSYWPDGCFKAGRKVQ</sequence>
<proteinExistence type="predicted"/>
<dbReference type="Proteomes" id="UP000294958">
    <property type="component" value="Unassembled WGS sequence"/>
</dbReference>
<reference evidence="1 2" key="1">
    <citation type="submission" date="2019-03" db="EMBL/GenBank/DDBJ databases">
        <title>Genomic Encyclopedia of Type Strains, Phase IV (KMG-IV): sequencing the most valuable type-strain genomes for metagenomic binning, comparative biology and taxonomic classification.</title>
        <authorList>
            <person name="Goeker M."/>
        </authorList>
    </citation>
    <scope>NUCLEOTIDE SEQUENCE [LARGE SCALE GENOMIC DNA]</scope>
    <source>
        <strain evidence="1 2">DSM 11603</strain>
    </source>
</reference>